<comment type="similarity">
    <text evidence="3 12 13">Belongs to the DapA family.</text>
</comment>
<comment type="subunit">
    <text evidence="12">Homotetramer; dimer of dimers.</text>
</comment>
<keyword evidence="5 12" id="KW-0963">Cytoplasm</keyword>
<evidence type="ECO:0000256" key="8">
    <source>
        <dbReference type="ARBA" id="ARBA00023154"/>
    </source>
</evidence>
<dbReference type="NCBIfam" id="TIGR00674">
    <property type="entry name" value="dapA"/>
    <property type="match status" value="1"/>
</dbReference>
<evidence type="ECO:0000256" key="5">
    <source>
        <dbReference type="ARBA" id="ARBA00022490"/>
    </source>
</evidence>
<sequence>MIDLGRMVTAMVTPFDSGLQVDKKQTEVLVEHLIATGSTALVVAGTTGESPTLTGQEKVDLFRHVVEIVNGRVPVVAGTGSNNTAASIELTQKAVECGVDGIMLVVPYYNKPSQEGLYQHFKTIAKSTKLPVMLYNIPGRSVINMKSETTIRLAHDVANIVAIKEANSDTAQMSIIIEKTPDDFVLYTGDDGMTLPCMSVGGKGIVSVASHVIGREMSEMIQAFVSGNFTKASALHRKLLPIFEGLFIAANPTPVKAALAMQGIEVGGVRLPLVELTEEERQFVKGLLPQKEAVTI</sequence>
<evidence type="ECO:0000256" key="15">
    <source>
        <dbReference type="PIRSR" id="PIRSR001365-2"/>
    </source>
</evidence>
<evidence type="ECO:0000256" key="4">
    <source>
        <dbReference type="ARBA" id="ARBA00012086"/>
    </source>
</evidence>
<comment type="catalytic activity">
    <reaction evidence="11 12">
        <text>L-aspartate 4-semialdehyde + pyruvate = (2S,4S)-4-hydroxy-2,3,4,5-tetrahydrodipicolinate + H2O + H(+)</text>
        <dbReference type="Rhea" id="RHEA:34171"/>
        <dbReference type="ChEBI" id="CHEBI:15361"/>
        <dbReference type="ChEBI" id="CHEBI:15377"/>
        <dbReference type="ChEBI" id="CHEBI:15378"/>
        <dbReference type="ChEBI" id="CHEBI:67139"/>
        <dbReference type="ChEBI" id="CHEBI:537519"/>
        <dbReference type="EC" id="4.3.3.7"/>
    </reaction>
</comment>
<evidence type="ECO:0000313" key="17">
    <source>
        <dbReference type="EMBL" id="SDJ50695.1"/>
    </source>
</evidence>
<evidence type="ECO:0000256" key="6">
    <source>
        <dbReference type="ARBA" id="ARBA00022605"/>
    </source>
</evidence>
<proteinExistence type="inferred from homology"/>
<dbReference type="OrthoDB" id="9782828at2"/>
<comment type="caution">
    <text evidence="12">Was originally thought to be a dihydrodipicolinate synthase (DHDPS), catalyzing the condensation of (S)-aspartate-beta-semialdehyde [(S)-ASA] and pyruvate to dihydrodipicolinate (DHDP). However, it was shown in E.coli that the product of the enzymatic reaction is not dihydrodipicolinate but in fact (4S)-4-hydroxy-2,3,4,5-tetrahydro-(2S)-dipicolinic acid (HTPA), and that the consecutive dehydration reaction leading to DHDP is not spontaneous but catalyzed by DapB.</text>
</comment>
<keyword evidence="7 12" id="KW-0220">Diaminopimelate biosynthesis</keyword>
<dbReference type="GO" id="GO:0008840">
    <property type="term" value="F:4-hydroxy-tetrahydrodipicolinate synthase activity"/>
    <property type="evidence" value="ECO:0007669"/>
    <property type="project" value="UniProtKB-UniRule"/>
</dbReference>
<comment type="function">
    <text evidence="1 12">Catalyzes the condensation of (S)-aspartate-beta-semialdehyde [(S)-ASA] and pyruvate to 4-hydroxy-tetrahydrodipicolinate (HTPA).</text>
</comment>
<dbReference type="SUPFAM" id="SSF51569">
    <property type="entry name" value="Aldolase"/>
    <property type="match status" value="1"/>
</dbReference>
<evidence type="ECO:0000256" key="10">
    <source>
        <dbReference type="ARBA" id="ARBA00023270"/>
    </source>
</evidence>
<dbReference type="RefSeq" id="WP_043066592.1">
    <property type="nucleotide sequence ID" value="NZ_BJOA01000112.1"/>
</dbReference>
<evidence type="ECO:0000256" key="9">
    <source>
        <dbReference type="ARBA" id="ARBA00023239"/>
    </source>
</evidence>
<evidence type="ECO:0000256" key="1">
    <source>
        <dbReference type="ARBA" id="ARBA00003294"/>
    </source>
</evidence>
<dbReference type="Pfam" id="PF00701">
    <property type="entry name" value="DHDPS"/>
    <property type="match status" value="1"/>
</dbReference>
<dbReference type="Proteomes" id="UP000037269">
    <property type="component" value="Unassembled WGS sequence"/>
</dbReference>
<dbReference type="PIRSF" id="PIRSF001365">
    <property type="entry name" value="DHDPS"/>
    <property type="match status" value="1"/>
</dbReference>
<dbReference type="EMBL" id="LGUG01000004">
    <property type="protein sequence ID" value="KON96615.1"/>
    <property type="molecule type" value="Genomic_DNA"/>
</dbReference>
<feature type="site" description="Part of a proton relay during catalysis" evidence="12">
    <location>
        <position position="46"/>
    </location>
</feature>
<dbReference type="CDD" id="cd00950">
    <property type="entry name" value="DHDPS"/>
    <property type="match status" value="1"/>
</dbReference>
<keyword evidence="6 12" id="KW-0028">Amino-acid biosynthesis</keyword>
<feature type="active site" description="Proton donor/acceptor" evidence="12 14">
    <location>
        <position position="135"/>
    </location>
</feature>
<dbReference type="SMART" id="SM01130">
    <property type="entry name" value="DHDPS"/>
    <property type="match status" value="1"/>
</dbReference>
<dbReference type="HAMAP" id="MF_00418">
    <property type="entry name" value="DapA"/>
    <property type="match status" value="1"/>
</dbReference>
<evidence type="ECO:0000256" key="2">
    <source>
        <dbReference type="ARBA" id="ARBA00005120"/>
    </source>
</evidence>
<reference evidence="16 18" key="1">
    <citation type="submission" date="2015-07" db="EMBL/GenBank/DDBJ databases">
        <title>Fjat-14205 dsm 2895.</title>
        <authorList>
            <person name="Liu B."/>
            <person name="Wang J."/>
            <person name="Zhu Y."/>
            <person name="Liu G."/>
            <person name="Chen Q."/>
            <person name="Chen Z."/>
            <person name="Lan J."/>
            <person name="Che J."/>
            <person name="Ge C."/>
            <person name="Shi H."/>
            <person name="Pan Z."/>
            <person name="Liu X."/>
        </authorList>
    </citation>
    <scope>NUCLEOTIDE SEQUENCE [LARGE SCALE GENOMIC DNA]</scope>
    <source>
        <strain evidence="16 18">DSM 2895</strain>
    </source>
</reference>
<dbReference type="PANTHER" id="PTHR12128:SF66">
    <property type="entry name" value="4-HYDROXY-2-OXOGLUTARATE ALDOLASE, MITOCHONDRIAL"/>
    <property type="match status" value="1"/>
</dbReference>
<evidence type="ECO:0000256" key="11">
    <source>
        <dbReference type="ARBA" id="ARBA00047836"/>
    </source>
</evidence>
<evidence type="ECO:0000313" key="18">
    <source>
        <dbReference type="Proteomes" id="UP000037269"/>
    </source>
</evidence>
<comment type="pathway">
    <text evidence="2 12">Amino-acid biosynthesis; L-lysine biosynthesis via DAP pathway; (S)-tetrahydrodipicolinate from L-aspartate: step 3/4.</text>
</comment>
<dbReference type="EMBL" id="FNED01000019">
    <property type="protein sequence ID" value="SDJ50695.1"/>
    <property type="molecule type" value="Genomic_DNA"/>
</dbReference>
<dbReference type="GO" id="GO:0009089">
    <property type="term" value="P:lysine biosynthetic process via diaminopimelate"/>
    <property type="evidence" value="ECO:0007669"/>
    <property type="project" value="UniProtKB-UniRule"/>
</dbReference>
<dbReference type="Proteomes" id="UP000182836">
    <property type="component" value="Unassembled WGS sequence"/>
</dbReference>
<dbReference type="EC" id="4.3.3.7" evidence="4 12"/>
<dbReference type="InterPro" id="IPR002220">
    <property type="entry name" value="DapA-like"/>
</dbReference>
<dbReference type="PROSITE" id="PS00666">
    <property type="entry name" value="DHDPS_2"/>
    <property type="match status" value="1"/>
</dbReference>
<reference evidence="17 19" key="2">
    <citation type="submission" date="2016-10" db="EMBL/GenBank/DDBJ databases">
        <authorList>
            <person name="de Groot N.N."/>
        </authorList>
    </citation>
    <scope>NUCLEOTIDE SEQUENCE [LARGE SCALE GENOMIC DNA]</scope>
    <source>
        <strain evidence="17 19">DSM 2895</strain>
    </source>
</reference>
<dbReference type="InterPro" id="IPR013785">
    <property type="entry name" value="Aldolase_TIM"/>
</dbReference>
<dbReference type="GeneID" id="42306519"/>
<evidence type="ECO:0000313" key="19">
    <source>
        <dbReference type="Proteomes" id="UP000182836"/>
    </source>
</evidence>
<dbReference type="GO" id="GO:0019877">
    <property type="term" value="P:diaminopimelate biosynthetic process"/>
    <property type="evidence" value="ECO:0007669"/>
    <property type="project" value="UniProtKB-UniRule"/>
</dbReference>
<dbReference type="PRINTS" id="PR00146">
    <property type="entry name" value="DHPICSNTHASE"/>
</dbReference>
<dbReference type="InterPro" id="IPR005263">
    <property type="entry name" value="DapA"/>
</dbReference>
<dbReference type="AlphaFoldDB" id="A0A0D1XRI7"/>
<evidence type="ECO:0000256" key="13">
    <source>
        <dbReference type="PIRNR" id="PIRNR001365"/>
    </source>
</evidence>
<evidence type="ECO:0000313" key="16">
    <source>
        <dbReference type="EMBL" id="KON96615.1"/>
    </source>
</evidence>
<name>A0A0D1XRI7_ANEMI</name>
<gene>
    <name evidence="12" type="primary">dapA</name>
    <name evidence="16" type="ORF">AF333_15180</name>
    <name evidence="17" type="ORF">SAMN04487909_11963</name>
</gene>
<dbReference type="PROSITE" id="PS00665">
    <property type="entry name" value="DHDPS_1"/>
    <property type="match status" value="1"/>
</dbReference>
<accession>A0A0D1XRI7</accession>
<organism evidence="16 18">
    <name type="scientific">Aneurinibacillus migulanus</name>
    <name type="common">Bacillus migulanus</name>
    <dbReference type="NCBI Taxonomy" id="47500"/>
    <lineage>
        <taxon>Bacteria</taxon>
        <taxon>Bacillati</taxon>
        <taxon>Bacillota</taxon>
        <taxon>Bacilli</taxon>
        <taxon>Bacillales</taxon>
        <taxon>Paenibacillaceae</taxon>
        <taxon>Aneurinibacillus group</taxon>
        <taxon>Aneurinibacillus</taxon>
    </lineage>
</organism>
<dbReference type="PATRIC" id="fig|47500.8.peg.668"/>
<keyword evidence="9 12" id="KW-0456">Lyase</keyword>
<keyword evidence="8 12" id="KW-0457">Lysine biosynthesis</keyword>
<feature type="binding site" evidence="12 15">
    <location>
        <position position="47"/>
    </location>
    <ligand>
        <name>pyruvate</name>
        <dbReference type="ChEBI" id="CHEBI:15361"/>
    </ligand>
</feature>
<dbReference type="GO" id="GO:0005829">
    <property type="term" value="C:cytosol"/>
    <property type="evidence" value="ECO:0007669"/>
    <property type="project" value="TreeGrafter"/>
</dbReference>
<feature type="binding site" evidence="12 15">
    <location>
        <position position="206"/>
    </location>
    <ligand>
        <name>pyruvate</name>
        <dbReference type="ChEBI" id="CHEBI:15361"/>
    </ligand>
</feature>
<keyword evidence="18" id="KW-1185">Reference proteome</keyword>
<comment type="subcellular location">
    <subcellularLocation>
        <location evidence="12">Cytoplasm</location>
    </subcellularLocation>
</comment>
<dbReference type="InterPro" id="IPR020625">
    <property type="entry name" value="Schiff_base-form_aldolases_AS"/>
</dbReference>
<dbReference type="Gene3D" id="3.20.20.70">
    <property type="entry name" value="Aldolase class I"/>
    <property type="match status" value="1"/>
</dbReference>
<protein>
    <recommendedName>
        <fullName evidence="4 12">4-hydroxy-tetrahydrodipicolinate synthase</fullName>
        <shortName evidence="12">HTPA synthase</shortName>
        <ecNumber evidence="4 12">4.3.3.7</ecNumber>
    </recommendedName>
</protein>
<evidence type="ECO:0000256" key="14">
    <source>
        <dbReference type="PIRSR" id="PIRSR001365-1"/>
    </source>
</evidence>
<dbReference type="PANTHER" id="PTHR12128">
    <property type="entry name" value="DIHYDRODIPICOLINATE SYNTHASE"/>
    <property type="match status" value="1"/>
</dbReference>
<feature type="active site" description="Schiff-base intermediate with substrate" evidence="12 14">
    <location>
        <position position="164"/>
    </location>
</feature>
<feature type="site" description="Part of a proton relay during catalysis" evidence="12">
    <location>
        <position position="109"/>
    </location>
</feature>
<evidence type="ECO:0000256" key="7">
    <source>
        <dbReference type="ARBA" id="ARBA00022915"/>
    </source>
</evidence>
<dbReference type="STRING" id="47500.AF333_15180"/>
<keyword evidence="10 12" id="KW-0704">Schiff base</keyword>
<dbReference type="UniPathway" id="UPA00034">
    <property type="reaction ID" value="UER00017"/>
</dbReference>
<evidence type="ECO:0000256" key="3">
    <source>
        <dbReference type="ARBA" id="ARBA00007592"/>
    </source>
</evidence>
<evidence type="ECO:0000256" key="12">
    <source>
        <dbReference type="HAMAP-Rule" id="MF_00418"/>
    </source>
</evidence>
<dbReference type="InterPro" id="IPR020624">
    <property type="entry name" value="Schiff_base-form_aldolases_CS"/>
</dbReference>